<organism evidence="1 2">
    <name type="scientific">Psychrosphaera algicola</name>
    <dbReference type="NCBI Taxonomy" id="3023714"/>
    <lineage>
        <taxon>Bacteria</taxon>
        <taxon>Pseudomonadati</taxon>
        <taxon>Pseudomonadota</taxon>
        <taxon>Gammaproteobacteria</taxon>
        <taxon>Alteromonadales</taxon>
        <taxon>Pseudoalteromonadaceae</taxon>
        <taxon>Psychrosphaera</taxon>
    </lineage>
</organism>
<evidence type="ECO:0000313" key="1">
    <source>
        <dbReference type="EMBL" id="MDC2887534.1"/>
    </source>
</evidence>
<dbReference type="RefSeq" id="WP_272179367.1">
    <property type="nucleotide sequence ID" value="NZ_JAQOMS010000002.1"/>
</dbReference>
<name>A0ABT5F7M0_9GAMM</name>
<evidence type="ECO:0000313" key="2">
    <source>
        <dbReference type="Proteomes" id="UP001528411"/>
    </source>
</evidence>
<gene>
    <name evidence="1" type="ORF">PN838_00130</name>
</gene>
<proteinExistence type="predicted"/>
<reference evidence="1 2" key="1">
    <citation type="submission" date="2023-01" db="EMBL/GenBank/DDBJ databases">
        <title>Psychrosphaera sp. nov., isolated from marine algae.</title>
        <authorList>
            <person name="Bayburt H."/>
            <person name="Choi B.J."/>
            <person name="Kim J.M."/>
            <person name="Choi D.G."/>
            <person name="Jeon C.O."/>
        </authorList>
    </citation>
    <scope>NUCLEOTIDE SEQUENCE [LARGE SCALE GENOMIC DNA]</scope>
    <source>
        <strain evidence="1 2">G1-22</strain>
    </source>
</reference>
<accession>A0ABT5F7M0</accession>
<comment type="caution">
    <text evidence="1">The sequence shown here is derived from an EMBL/GenBank/DDBJ whole genome shotgun (WGS) entry which is preliminary data.</text>
</comment>
<keyword evidence="2" id="KW-1185">Reference proteome</keyword>
<dbReference type="EMBL" id="JAQOMS010000002">
    <property type="protein sequence ID" value="MDC2887534.1"/>
    <property type="molecule type" value="Genomic_DNA"/>
</dbReference>
<protein>
    <submittedName>
        <fullName evidence="1">Uncharacterized protein</fullName>
    </submittedName>
</protein>
<dbReference type="Proteomes" id="UP001528411">
    <property type="component" value="Unassembled WGS sequence"/>
</dbReference>
<sequence>MLPIVAVGSGYDARSHFDGQDFLESGLNKIDHDTGWLGRAIDIQRKSGLAVSQTTPIVFRSAKDVNTWYPTNLKSADEDIYNDLINLYQNDPKLLTKLQEGMETKALVGSKNDKKKIKISLCHLLVLVANYLIRKGAGLRNVRTWGLGYSQQPSESTHT</sequence>